<dbReference type="EMBL" id="JARXVC010000028">
    <property type="protein sequence ID" value="MDH6284812.1"/>
    <property type="molecule type" value="Genomic_DNA"/>
</dbReference>
<sequence length="319" mass="33816">MREHAHAGVRGTGKLGSVGDRLAGSETGDFRSCGNRGARERSALAALISYPTVNVGDAIPQTLAAENFEKASEYGDPERIHSGPDALILGYDFEDYDLASRMTWKFLRAASAEQVKDAINRAFEADNRLVTGTLLRRLFNPTEGTNEQMHRVFGLWNGTDGMTPPPHAGLESPATTSHYLAAGNATTDPGDLADAIEAVRSKGFGTSMSTRLIVLCNPAEAEEISTFRAGQESSGIGSKFDFIPSASAPAHLTAENVVGQVAPGELGGLEVLGSYGPTWIISSYFIPQGYLAVVATGGPNSSLNPVAFREHTNPAYRGL</sequence>
<proteinExistence type="predicted"/>
<name>A0ABT6MKI8_9NOCA</name>
<evidence type="ECO:0000313" key="2">
    <source>
        <dbReference type="EMBL" id="MDH6284812.1"/>
    </source>
</evidence>
<organism evidence="2 3">
    <name type="scientific">Prescottella agglutinans</name>
    <dbReference type="NCBI Taxonomy" id="1644129"/>
    <lineage>
        <taxon>Bacteria</taxon>
        <taxon>Bacillati</taxon>
        <taxon>Actinomycetota</taxon>
        <taxon>Actinomycetes</taxon>
        <taxon>Mycobacteriales</taxon>
        <taxon>Nocardiaceae</taxon>
        <taxon>Prescottella</taxon>
    </lineage>
</organism>
<protein>
    <submittedName>
        <fullName evidence="2">Uncharacterized protein</fullName>
    </submittedName>
</protein>
<gene>
    <name evidence="2" type="ORF">M2280_006075</name>
</gene>
<evidence type="ECO:0000313" key="3">
    <source>
        <dbReference type="Proteomes" id="UP001160334"/>
    </source>
</evidence>
<dbReference type="RefSeq" id="WP_280764001.1">
    <property type="nucleotide sequence ID" value="NZ_JARXVC010000028.1"/>
</dbReference>
<keyword evidence="3" id="KW-1185">Reference proteome</keyword>
<comment type="caution">
    <text evidence="2">The sequence shown here is derived from an EMBL/GenBank/DDBJ whole genome shotgun (WGS) entry which is preliminary data.</text>
</comment>
<dbReference type="Proteomes" id="UP001160334">
    <property type="component" value="Unassembled WGS sequence"/>
</dbReference>
<evidence type="ECO:0000256" key="1">
    <source>
        <dbReference type="SAM" id="MobiDB-lite"/>
    </source>
</evidence>
<reference evidence="2 3" key="1">
    <citation type="submission" date="2023-04" db="EMBL/GenBank/DDBJ databases">
        <title>Forest soil microbial communities from Buena Vista Peninsula, Colon Province, Panama.</title>
        <authorList>
            <person name="Bouskill N."/>
        </authorList>
    </citation>
    <scope>NUCLEOTIDE SEQUENCE [LARGE SCALE GENOMIC DNA]</scope>
    <source>
        <strain evidence="2 3">CFH S0262</strain>
    </source>
</reference>
<accession>A0ABT6MKI8</accession>
<feature type="region of interest" description="Disordered" evidence="1">
    <location>
        <begin position="1"/>
        <end position="21"/>
    </location>
</feature>